<dbReference type="NCBIfam" id="NF008234">
    <property type="entry name" value="PRK11001.1"/>
    <property type="match status" value="1"/>
</dbReference>
<gene>
    <name evidence="1" type="ORF">JCM19237_5430</name>
</gene>
<proteinExistence type="predicted"/>
<protein>
    <submittedName>
        <fullName evidence="1">Mannitol operon repressor</fullName>
    </submittedName>
</protein>
<dbReference type="AlphaFoldDB" id="A0A090R4H7"/>
<dbReference type="InterPro" id="IPR007761">
    <property type="entry name" value="MtlR-like"/>
</dbReference>
<dbReference type="Proteomes" id="UP000029227">
    <property type="component" value="Unassembled WGS sequence"/>
</dbReference>
<dbReference type="PANTHER" id="PTHR37941">
    <property type="entry name" value="FUMARASE E-RELATED"/>
    <property type="match status" value="1"/>
</dbReference>
<dbReference type="InterPro" id="IPR038026">
    <property type="entry name" value="MtlR-like_sf"/>
</dbReference>
<dbReference type="PANTHER" id="PTHR37941:SF1">
    <property type="entry name" value="FUMARASE E-RELATED"/>
    <property type="match status" value="1"/>
</dbReference>
<organism evidence="1 2">
    <name type="scientific">Photobacterium aphoticum</name>
    <dbReference type="NCBI Taxonomy" id="754436"/>
    <lineage>
        <taxon>Bacteria</taxon>
        <taxon>Pseudomonadati</taxon>
        <taxon>Pseudomonadota</taxon>
        <taxon>Gammaproteobacteria</taxon>
        <taxon>Vibrionales</taxon>
        <taxon>Vibrionaceae</taxon>
        <taxon>Photobacterium</taxon>
    </lineage>
</organism>
<dbReference type="Gene3D" id="1.20.120.330">
    <property type="entry name" value="Nucleotidyltransferases domain 2"/>
    <property type="match status" value="1"/>
</dbReference>
<dbReference type="GO" id="GO:0045892">
    <property type="term" value="P:negative regulation of DNA-templated transcription"/>
    <property type="evidence" value="ECO:0007669"/>
    <property type="project" value="TreeGrafter"/>
</dbReference>
<dbReference type="SUPFAM" id="SSF158668">
    <property type="entry name" value="MtlR-like"/>
    <property type="match status" value="1"/>
</dbReference>
<evidence type="ECO:0000313" key="1">
    <source>
        <dbReference type="EMBL" id="GAL02537.1"/>
    </source>
</evidence>
<dbReference type="STRING" id="754436.JCM19237_5430"/>
<dbReference type="eggNOG" id="COG3722">
    <property type="taxonomic scope" value="Bacteria"/>
</dbReference>
<dbReference type="EMBL" id="BBMN01000001">
    <property type="protein sequence ID" value="GAL02537.1"/>
    <property type="molecule type" value="Genomic_DNA"/>
</dbReference>
<accession>A0A090R4H7</accession>
<name>A0A090R4H7_9GAMM</name>
<sequence length="176" mass="19608">MANSDQETDILERLNDAQTVRGFFIAAIAVFDESVEGLLQRIFRKDDFVVKSVVEPLLSQSGPLGEITVRLKLLLGLGVVADAVYHDIDAMMKLRDFLNRDGNEYRFTDPAILDVIKELHAVKSMGIVQLDVMPPDDDTDMAFYQMQLARQEQVIKSTMALAVAGICNELGKDSPF</sequence>
<evidence type="ECO:0000313" key="2">
    <source>
        <dbReference type="Proteomes" id="UP000029227"/>
    </source>
</evidence>
<comment type="caution">
    <text evidence="1">The sequence shown here is derived from an EMBL/GenBank/DDBJ whole genome shotgun (WGS) entry which is preliminary data.</text>
</comment>
<dbReference type="Pfam" id="PF05068">
    <property type="entry name" value="MtlR"/>
    <property type="match status" value="1"/>
</dbReference>
<reference evidence="1 2" key="1">
    <citation type="journal article" date="2014" name="Genome Announc.">
        <title>Draft Genome Sequences of Two Vibrionaceae Species, Vibrio ponticus C121 and Photobacterium aphoticum C119, Isolated as Coral Reef Microbiota.</title>
        <authorList>
            <person name="Al-saari N."/>
            <person name="Meirelles P.M."/>
            <person name="Mino S."/>
            <person name="Suda W."/>
            <person name="Oshima K."/>
            <person name="Hattori M."/>
            <person name="Ohkuma M."/>
            <person name="Thompson F.L."/>
            <person name="Gomez-Gil B."/>
            <person name="Sawabe T."/>
            <person name="Sawabe T."/>
        </authorList>
    </citation>
    <scope>NUCLEOTIDE SEQUENCE [LARGE SCALE GENOMIC DNA]</scope>
    <source>
        <strain evidence="1 2">JCM 19237</strain>
    </source>
</reference>